<evidence type="ECO:0000256" key="4">
    <source>
        <dbReference type="ARBA" id="ARBA00022692"/>
    </source>
</evidence>
<proteinExistence type="inferred from homology"/>
<dbReference type="InterPro" id="IPR050567">
    <property type="entry name" value="Mitochondrial_Carrier"/>
</dbReference>
<dbReference type="EMBL" id="CP119951">
    <property type="protein sequence ID" value="WFC94321.1"/>
    <property type="molecule type" value="Genomic_DNA"/>
</dbReference>
<dbReference type="PANTHER" id="PTHR45624:SF57">
    <property type="entry name" value="MITOCHONDRIAL SUBSTRATE CARRIER FAMILY PROTEIN L"/>
    <property type="match status" value="1"/>
</dbReference>
<comment type="subcellular location">
    <subcellularLocation>
        <location evidence="1">Mitochondrion membrane</location>
        <topology evidence="1">Multi-pass membrane protein</topology>
    </subcellularLocation>
</comment>
<keyword evidence="10" id="KW-1185">Reference proteome</keyword>
<keyword evidence="4" id="KW-0812">Transmembrane</keyword>
<evidence type="ECO:0000256" key="3">
    <source>
        <dbReference type="ARBA" id="ARBA00022448"/>
    </source>
</evidence>
<evidence type="ECO:0000313" key="10">
    <source>
        <dbReference type="Proteomes" id="UP001216638"/>
    </source>
</evidence>
<keyword evidence="5" id="KW-0677">Repeat</keyword>
<dbReference type="Gene3D" id="1.50.40.10">
    <property type="entry name" value="Mitochondrial carrier domain"/>
    <property type="match status" value="1"/>
</dbReference>
<evidence type="ECO:0000256" key="7">
    <source>
        <dbReference type="ARBA" id="ARBA00023128"/>
    </source>
</evidence>
<dbReference type="InterPro" id="IPR023395">
    <property type="entry name" value="MCP_dom_sf"/>
</dbReference>
<reference evidence="9" key="1">
    <citation type="submission" date="2023-03" db="EMBL/GenBank/DDBJ databases">
        <title>Mating type loci evolution in Malassezia.</title>
        <authorList>
            <person name="Coelho M.A."/>
        </authorList>
    </citation>
    <scope>NUCLEOTIDE SEQUENCE</scope>
    <source>
        <strain evidence="9">CBS 14135</strain>
    </source>
</reference>
<keyword evidence="7" id="KW-0496">Mitochondrion</keyword>
<evidence type="ECO:0000256" key="8">
    <source>
        <dbReference type="ARBA" id="ARBA00023136"/>
    </source>
</evidence>
<evidence type="ECO:0008006" key="11">
    <source>
        <dbReference type="Google" id="ProtNLM"/>
    </source>
</evidence>
<organism evidence="9 10">
    <name type="scientific">Malassezia brasiliensis</name>
    <dbReference type="NCBI Taxonomy" id="1821822"/>
    <lineage>
        <taxon>Eukaryota</taxon>
        <taxon>Fungi</taxon>
        <taxon>Dikarya</taxon>
        <taxon>Basidiomycota</taxon>
        <taxon>Ustilaginomycotina</taxon>
        <taxon>Malasseziomycetes</taxon>
        <taxon>Malasseziales</taxon>
        <taxon>Malasseziaceae</taxon>
        <taxon>Malassezia</taxon>
    </lineage>
</organism>
<keyword evidence="8" id="KW-0472">Membrane</keyword>
<dbReference type="GO" id="GO:1990575">
    <property type="term" value="P:mitochondrial L-ornithine transmembrane transport"/>
    <property type="evidence" value="ECO:0007669"/>
    <property type="project" value="TreeGrafter"/>
</dbReference>
<dbReference type="SUPFAM" id="SSF103506">
    <property type="entry name" value="Mitochondrial carrier"/>
    <property type="match status" value="1"/>
</dbReference>
<dbReference type="GO" id="GO:0031966">
    <property type="term" value="C:mitochondrial membrane"/>
    <property type="evidence" value="ECO:0007669"/>
    <property type="project" value="UniProtKB-SubCell"/>
</dbReference>
<evidence type="ECO:0000256" key="5">
    <source>
        <dbReference type="ARBA" id="ARBA00022737"/>
    </source>
</evidence>
<comment type="similarity">
    <text evidence="2">Belongs to the mitochondrial carrier (TC 2.A.29) family.</text>
</comment>
<dbReference type="Pfam" id="PF00153">
    <property type="entry name" value="Mito_carr"/>
    <property type="match status" value="3"/>
</dbReference>
<name>A0AAF0IP11_9BASI</name>
<dbReference type="Proteomes" id="UP001216638">
    <property type="component" value="Chromosome 1"/>
</dbReference>
<keyword evidence="6" id="KW-1133">Transmembrane helix</keyword>
<dbReference type="AlphaFoldDB" id="A0AAF0IP11"/>
<protein>
    <recommendedName>
        <fullName evidence="11">Mitochondrial carrier</fullName>
    </recommendedName>
</protein>
<evidence type="ECO:0000256" key="1">
    <source>
        <dbReference type="ARBA" id="ARBA00004225"/>
    </source>
</evidence>
<accession>A0AAF0IP11</accession>
<keyword evidence="3" id="KW-0813">Transport</keyword>
<dbReference type="PANTHER" id="PTHR45624">
    <property type="entry name" value="MITOCHONDRIAL BASIC AMINO ACIDS TRANSPORTER-RELATED"/>
    <property type="match status" value="1"/>
</dbReference>
<gene>
    <name evidence="9" type="ORF">MBRA1_000951</name>
</gene>
<evidence type="ECO:0000256" key="2">
    <source>
        <dbReference type="ARBA" id="ARBA00006375"/>
    </source>
</evidence>
<evidence type="ECO:0000313" key="9">
    <source>
        <dbReference type="EMBL" id="WFC94321.1"/>
    </source>
</evidence>
<evidence type="ECO:0000256" key="6">
    <source>
        <dbReference type="ARBA" id="ARBA00022989"/>
    </source>
</evidence>
<dbReference type="GO" id="GO:0000064">
    <property type="term" value="F:L-ornithine transmembrane transporter activity"/>
    <property type="evidence" value="ECO:0007669"/>
    <property type="project" value="TreeGrafter"/>
</dbReference>
<dbReference type="InterPro" id="IPR018108">
    <property type="entry name" value="MCP_transmembrane"/>
</dbReference>
<sequence length="344" mass="38128">MARPGGDEHNELLERAKGFMSGVASGLTKLAIGHPFDTVKIRLQCSPPGTYAGMLDCVRSIVRTEGALGVYKGCVPPALGWMFTDSILLGSLHTYRSYISRYILHREPGKGDNQLPIGYQVLAGMGAGWTNSLATTPVELLKTKLQMQKQRVTLRHTDGVVKTRPEFSGTMDCARQIVRQSGILGLWHALPATLIFRSSFGPMFGSYQYFQRKLSEWAEPLRLGAPSWYAWALTPASVTFFSGGLAAEVFWFVAYPADVVKNRLMADSLQHPRYPGFTGMLTVACDLWTPPHQPVREQGVLGLPWRIRRIYTGYLTCALRAFPTNAGALLAFETAMWLMNAKHV</sequence>